<sequence>MFRSCLAINPECDAKHRRLLFQKKPQKTVGPAGNQIGTSERFVIRHADLPNRCNENKAPKSCRILTVRQKKGNLFYFEERKHPGILGLIC</sequence>
<evidence type="ECO:0000313" key="2">
    <source>
        <dbReference type="Proteomes" id="UP000438429"/>
    </source>
</evidence>
<dbReference type="EMBL" id="VEVO01011703">
    <property type="protein sequence ID" value="KAF0021381.1"/>
    <property type="molecule type" value="Genomic_DNA"/>
</dbReference>
<gene>
    <name evidence="1" type="ORF">F2P81_026366</name>
</gene>
<name>A0A6A4RPV5_SCOMX</name>
<dbReference type="AlphaFoldDB" id="A0A6A4RPV5"/>
<comment type="caution">
    <text evidence="1">The sequence shown here is derived from an EMBL/GenBank/DDBJ whole genome shotgun (WGS) entry which is preliminary data.</text>
</comment>
<proteinExistence type="predicted"/>
<evidence type="ECO:0000313" key="1">
    <source>
        <dbReference type="EMBL" id="KAF0021381.1"/>
    </source>
</evidence>
<accession>A0A6A4RPV5</accession>
<organism evidence="1 2">
    <name type="scientific">Scophthalmus maximus</name>
    <name type="common">Turbot</name>
    <name type="synonym">Psetta maxima</name>
    <dbReference type="NCBI Taxonomy" id="52904"/>
    <lineage>
        <taxon>Eukaryota</taxon>
        <taxon>Metazoa</taxon>
        <taxon>Chordata</taxon>
        <taxon>Craniata</taxon>
        <taxon>Vertebrata</taxon>
        <taxon>Euteleostomi</taxon>
        <taxon>Actinopterygii</taxon>
        <taxon>Neopterygii</taxon>
        <taxon>Teleostei</taxon>
        <taxon>Neoteleostei</taxon>
        <taxon>Acanthomorphata</taxon>
        <taxon>Carangaria</taxon>
        <taxon>Pleuronectiformes</taxon>
        <taxon>Pleuronectoidei</taxon>
        <taxon>Scophthalmidae</taxon>
        <taxon>Scophthalmus</taxon>
    </lineage>
</organism>
<protein>
    <submittedName>
        <fullName evidence="1">Uncharacterized protein</fullName>
    </submittedName>
</protein>
<reference evidence="1 2" key="1">
    <citation type="submission" date="2019-06" db="EMBL/GenBank/DDBJ databases">
        <title>Draft genomes of female and male turbot (Scophthalmus maximus).</title>
        <authorList>
            <person name="Xu H."/>
            <person name="Xu X.-W."/>
            <person name="Shao C."/>
            <person name="Chen S."/>
        </authorList>
    </citation>
    <scope>NUCLEOTIDE SEQUENCE [LARGE SCALE GENOMIC DNA]</scope>
    <source>
        <strain evidence="1">Ysfricsl-2016a</strain>
        <tissue evidence="1">Blood</tissue>
    </source>
</reference>
<dbReference type="Proteomes" id="UP000438429">
    <property type="component" value="Unassembled WGS sequence"/>
</dbReference>